<dbReference type="PATRIC" id="fig|1423740.3.peg.801"/>
<organism evidence="1 2">
    <name type="scientific">Ligilactobacillus equi DSM 15833 = JCM 10991</name>
    <dbReference type="NCBI Taxonomy" id="1423740"/>
    <lineage>
        <taxon>Bacteria</taxon>
        <taxon>Bacillati</taxon>
        <taxon>Bacillota</taxon>
        <taxon>Bacilli</taxon>
        <taxon>Lactobacillales</taxon>
        <taxon>Lactobacillaceae</taxon>
        <taxon>Ligilactobacillus</taxon>
    </lineage>
</organism>
<dbReference type="InterPro" id="IPR010315">
    <property type="entry name" value="DUF915_hydro-like"/>
</dbReference>
<proteinExistence type="predicted"/>
<name>A0A0R1TX75_9LACO</name>
<dbReference type="Pfam" id="PF06028">
    <property type="entry name" value="DUF915"/>
    <property type="match status" value="1"/>
</dbReference>
<dbReference type="Gene3D" id="3.40.50.1820">
    <property type="entry name" value="alpha/beta hydrolase"/>
    <property type="match status" value="1"/>
</dbReference>
<protein>
    <recommendedName>
        <fullName evidence="3">Cell surface hydrolase</fullName>
    </recommendedName>
</protein>
<evidence type="ECO:0000313" key="1">
    <source>
        <dbReference type="EMBL" id="KRL83186.1"/>
    </source>
</evidence>
<dbReference type="AlphaFoldDB" id="A0A0R1TX75"/>
<accession>A0A0R1TX75</accession>
<sequence length="287" mass="32360">MSLVFLLLGLLAVPTRVWTRKNATNIDTMRASRLSPVIMIPGSSATVNRFDPLVKLLNQGLPKNKRHSLLKMKVYNSGKIISSGSLRKGDNEPIIVVGFENNHDGYVNIKKQSKMFAKAFKLLTKTYKFNNFKALGHSNGGLIYTAFLENYYAPYSNDIKVTKLMTIGSPYNFDEQSDTKKTQMLTDFIKKSSKLPKSLVVYSVAGTENYSSDGLVPIQSVQAGKYIYQKKVKSFMEITVTGVNAQHSSLPQNKQIVRLIKQYMLKRNNKGNFLRRQDNDKISGEKL</sequence>
<dbReference type="SUPFAM" id="SSF53474">
    <property type="entry name" value="alpha/beta-Hydrolases"/>
    <property type="match status" value="1"/>
</dbReference>
<evidence type="ECO:0000313" key="2">
    <source>
        <dbReference type="Proteomes" id="UP000051048"/>
    </source>
</evidence>
<dbReference type="Proteomes" id="UP000051048">
    <property type="component" value="Unassembled WGS sequence"/>
</dbReference>
<comment type="caution">
    <text evidence="1">The sequence shown here is derived from an EMBL/GenBank/DDBJ whole genome shotgun (WGS) entry which is preliminary data.</text>
</comment>
<dbReference type="EMBL" id="AZFH01000015">
    <property type="protein sequence ID" value="KRL83186.1"/>
    <property type="molecule type" value="Genomic_DNA"/>
</dbReference>
<reference evidence="1 2" key="1">
    <citation type="journal article" date="2015" name="Genome Announc.">
        <title>Expanding the biotechnology potential of lactobacilli through comparative genomics of 213 strains and associated genera.</title>
        <authorList>
            <person name="Sun Z."/>
            <person name="Harris H.M."/>
            <person name="McCann A."/>
            <person name="Guo C."/>
            <person name="Argimon S."/>
            <person name="Zhang W."/>
            <person name="Yang X."/>
            <person name="Jeffery I.B."/>
            <person name="Cooney J.C."/>
            <person name="Kagawa T.F."/>
            <person name="Liu W."/>
            <person name="Song Y."/>
            <person name="Salvetti E."/>
            <person name="Wrobel A."/>
            <person name="Rasinkangas P."/>
            <person name="Parkhill J."/>
            <person name="Rea M.C."/>
            <person name="O'Sullivan O."/>
            <person name="Ritari J."/>
            <person name="Douillard F.P."/>
            <person name="Paul Ross R."/>
            <person name="Yang R."/>
            <person name="Briner A.E."/>
            <person name="Felis G.E."/>
            <person name="de Vos W.M."/>
            <person name="Barrangou R."/>
            <person name="Klaenhammer T.R."/>
            <person name="Caufield P.W."/>
            <person name="Cui Y."/>
            <person name="Zhang H."/>
            <person name="O'Toole P.W."/>
        </authorList>
    </citation>
    <scope>NUCLEOTIDE SEQUENCE [LARGE SCALE GENOMIC DNA]</scope>
    <source>
        <strain evidence="1 2">DSM 15833</strain>
    </source>
</reference>
<evidence type="ECO:0008006" key="3">
    <source>
        <dbReference type="Google" id="ProtNLM"/>
    </source>
</evidence>
<gene>
    <name evidence="1" type="ORF">FC36_GL000754</name>
</gene>
<dbReference type="InterPro" id="IPR029058">
    <property type="entry name" value="AB_hydrolase_fold"/>
</dbReference>
<dbReference type="STRING" id="1423740.FC36_GL000754"/>